<dbReference type="InterPro" id="IPR010714">
    <property type="entry name" value="Coatomer_asu_C"/>
</dbReference>
<feature type="repeat" description="WD" evidence="11">
    <location>
        <begin position="7"/>
        <end position="48"/>
    </location>
</feature>
<dbReference type="PROSITE" id="PS50082">
    <property type="entry name" value="WD_REPEATS_2"/>
    <property type="match status" value="6"/>
</dbReference>
<feature type="domain" description="Coatomer alpha subunit C-terminal" evidence="13">
    <location>
        <begin position="868"/>
        <end position="1217"/>
    </location>
</feature>
<dbReference type="RefSeq" id="XP_018229186.1">
    <property type="nucleotide sequence ID" value="XM_018374614.1"/>
</dbReference>
<dbReference type="FunFam" id="2.130.10.10:FF:000022">
    <property type="entry name" value="Coatomer subunit alpha"/>
    <property type="match status" value="1"/>
</dbReference>
<keyword evidence="4 11" id="KW-0853">WD repeat</keyword>
<dbReference type="InterPro" id="IPR036322">
    <property type="entry name" value="WD40_repeat_dom_sf"/>
</dbReference>
<sequence>MQIFTKFESKSSRVKGVAFHPKRTWILTSLHNGTIQLWDYRMGTLIDRFDEHDGPVRGISFHHTQPLFVSGGDDYKVRVWNYKSRKLFFTLTGHLDYVRTVFFHHEYPWILSCSDDQTIRIWNWQSRNSIAILTGHNHYVMCAQFHPKEDLIVSASLDQTIRVWDISELHKKNTAPSLTFETQLGKSHNQASDLFGNNGVVVKYLLEGHDRGVNWVSFHPTLPLIVSAGDDRLIKLWRMSETKAWEVDTCRGHFNNASAVLFHPHQELILSVGEDKSIRVWDLNKRTSIHSFRRDSDRFWIIAAHPEINLFAAGHDSGVMVFKLERERPAYTIYQNTLFFMNKENYICSFDLKGDTSESYVISLQKLGNHWKRPRTISYNPAQRMILACSPTDNGIYEIFNITSDEKESLNSTETKRATYAYTDENTEQLTGSAVSAIFIARNRFAIYDKSDQTIKIKDLSNTTIKTIQPPVTVNDIFQAGNKNIIISSSTLTVLYDIQQKSIINQLHISQIKYIVWSNDGEHVALLGKHTVTIATKLLKQVCSLYETIRIKSACWDDSNVLIYSTLNHIKYTLLNGDNGIIRTIDQPVYLVRVKGKTVYSLDRNSKLKFINIDPTEYHFKLALINKNYNEMLHTIRTSNLVGQSIINYVQEKGYPEIALQFVQDPQARFELSLKCNNLELALSLARKIDKPEVWNSLSTEALLQGNHQIAEISYQKVKNFNKLSMLYLITGNTEKVEKMLKIAEKRGDYTSRFHNALFLGDIESRIQIFKEIDQYALAYATAKTYGLTDHCDSILKETGVTENDIKIPSGEILLPPKPLYKTFEANWPLKPVTHTWIEKALFNQFDLMSINDQYSNCNDIDSMTNLDNKSNIQYDQKDIAHENLDEEGWNIDDDIVINTETQSDEDFEIETNISTGIKETDLWIRNSPLAADHIAAGSFESAMQLLNRQVAVVNFEPLKSKFMTIFQASKVFLPASPSLPSLHYYLRRTKETDLRKLLPNIPLDLNMSSKLLQNGYQLVKANKLSEAIDVFRNILYNLLLTTVSTESEENQITQLVETSQQYIVGLSMELKRRGLPPESIELNLELMAYFTHIALQPSHKQLALRQAMNLSYKNKNLFSASHFASQLLELNPSNQIVEQAQKILAIGDKTPKDAIETKYDPFTDFDICSKSYTPIYKGTPKESCPFCRAKYLLEYNKTLCVVCKISNIGAPATGQRNRVSMK</sequence>
<evidence type="ECO:0000256" key="4">
    <source>
        <dbReference type="ARBA" id="ARBA00022574"/>
    </source>
</evidence>
<dbReference type="InterPro" id="IPR020472">
    <property type="entry name" value="WD40_PAC1"/>
</dbReference>
<dbReference type="InterPro" id="IPR056176">
    <property type="entry name" value="TPR_COPA_B"/>
</dbReference>
<dbReference type="PANTHER" id="PTHR19876:SF1">
    <property type="entry name" value="COATOMER SUBUNIT ALPHA"/>
    <property type="match status" value="1"/>
</dbReference>
<evidence type="ECO:0000259" key="12">
    <source>
        <dbReference type="Pfam" id="PF04053"/>
    </source>
</evidence>
<dbReference type="OrthoDB" id="10261470at2759"/>
<dbReference type="Pfam" id="PF04053">
    <property type="entry name" value="B-prop_COPA_B_2nd"/>
    <property type="match status" value="1"/>
</dbReference>
<dbReference type="GO" id="GO:0030126">
    <property type="term" value="C:COPI vesicle coat"/>
    <property type="evidence" value="ECO:0007669"/>
    <property type="project" value="UniProtKB-UniRule"/>
</dbReference>
<dbReference type="GO" id="GO:0043130">
    <property type="term" value="F:ubiquitin binding"/>
    <property type="evidence" value="ECO:0007669"/>
    <property type="project" value="EnsemblFungi"/>
</dbReference>
<protein>
    <recommendedName>
        <fullName evidence="10">Coatomer subunit alpha</fullName>
    </recommendedName>
</protein>
<dbReference type="GO" id="GO:0006890">
    <property type="term" value="P:retrograde vesicle-mediated transport, Golgi to endoplasmic reticulum"/>
    <property type="evidence" value="ECO:0007669"/>
    <property type="project" value="EnsemblFungi"/>
</dbReference>
<evidence type="ECO:0000256" key="8">
    <source>
        <dbReference type="ARBA" id="ARBA00023034"/>
    </source>
</evidence>
<evidence type="ECO:0000256" key="1">
    <source>
        <dbReference type="ARBA" id="ARBA00004255"/>
    </source>
</evidence>
<dbReference type="InterPro" id="IPR001680">
    <property type="entry name" value="WD40_rpt"/>
</dbReference>
<keyword evidence="6 10" id="KW-0931">ER-Golgi transport</keyword>
<evidence type="ECO:0000256" key="5">
    <source>
        <dbReference type="ARBA" id="ARBA00022737"/>
    </source>
</evidence>
<dbReference type="GO" id="GO:0006891">
    <property type="term" value="P:intra-Golgi vesicle-mediated transport"/>
    <property type="evidence" value="ECO:0007669"/>
    <property type="project" value="TreeGrafter"/>
</dbReference>
<dbReference type="SMART" id="SM00320">
    <property type="entry name" value="WD40"/>
    <property type="match status" value="7"/>
</dbReference>
<organism evidence="15 16">
    <name type="scientific">Pneumocystis jirovecii (strain RU7)</name>
    <name type="common">Human pneumocystis pneumonia agent</name>
    <dbReference type="NCBI Taxonomy" id="1408657"/>
    <lineage>
        <taxon>Eukaryota</taxon>
        <taxon>Fungi</taxon>
        <taxon>Dikarya</taxon>
        <taxon>Ascomycota</taxon>
        <taxon>Taphrinomycotina</taxon>
        <taxon>Pneumocystomycetes</taxon>
        <taxon>Pneumocystaceae</taxon>
        <taxon>Pneumocystis</taxon>
    </lineage>
</organism>
<dbReference type="AlphaFoldDB" id="A0A0W4ZL29"/>
<dbReference type="Pfam" id="PF00400">
    <property type="entry name" value="WD40"/>
    <property type="match status" value="6"/>
</dbReference>
<dbReference type="InterPro" id="IPR047312">
    <property type="entry name" value="Coatomer_alpha_WD-assoc_reg"/>
</dbReference>
<dbReference type="CDD" id="cd00200">
    <property type="entry name" value="WD40"/>
    <property type="match status" value="1"/>
</dbReference>
<dbReference type="STRING" id="1408657.A0A0W4ZL29"/>
<keyword evidence="16" id="KW-1185">Reference proteome</keyword>
<dbReference type="FunFam" id="1.25.40.470:FF:000002">
    <property type="entry name" value="Coatomer subunit alpha"/>
    <property type="match status" value="1"/>
</dbReference>
<reference evidence="16" key="1">
    <citation type="journal article" date="2016" name="Nat. Commun.">
        <title>Genome analysis of three Pneumocystis species reveals adaptation mechanisms to life exclusively in mammalian hosts.</title>
        <authorList>
            <person name="Ma L."/>
            <person name="Chen Z."/>
            <person name="Huang D.W."/>
            <person name="Kutty G."/>
            <person name="Ishihara M."/>
            <person name="Wang H."/>
            <person name="Abouelleil A."/>
            <person name="Bishop L."/>
            <person name="Davey E."/>
            <person name="Deng R."/>
            <person name="Deng X."/>
            <person name="Fan L."/>
            <person name="Fantoni G."/>
            <person name="Fitzgerald M."/>
            <person name="Gogineni E."/>
            <person name="Goldberg J.M."/>
            <person name="Handley G."/>
            <person name="Hu X."/>
            <person name="Huber C."/>
            <person name="Jiao X."/>
            <person name="Jones K."/>
            <person name="Levin J.Z."/>
            <person name="Liu Y."/>
            <person name="Macdonald P."/>
            <person name="Melnikov A."/>
            <person name="Raley C."/>
            <person name="Sassi M."/>
            <person name="Sherman B.T."/>
            <person name="Song X."/>
            <person name="Sykes S."/>
            <person name="Tran B."/>
            <person name="Walsh L."/>
            <person name="Xia Y."/>
            <person name="Yang J."/>
            <person name="Young S."/>
            <person name="Zeng Q."/>
            <person name="Zheng X."/>
            <person name="Stephens R."/>
            <person name="Nusbaum C."/>
            <person name="Birren B.W."/>
            <person name="Azadi P."/>
            <person name="Lempicki R.A."/>
            <person name="Cuomo C.A."/>
            <person name="Kovacs J.A."/>
        </authorList>
    </citation>
    <scope>NUCLEOTIDE SEQUENCE [LARGE SCALE GENOMIC DNA]</scope>
    <source>
        <strain evidence="16">RU7</strain>
    </source>
</reference>
<dbReference type="GO" id="GO:0008298">
    <property type="term" value="P:intracellular mRNA localization"/>
    <property type="evidence" value="ECO:0007669"/>
    <property type="project" value="EnsemblFungi"/>
</dbReference>
<dbReference type="InterPro" id="IPR015943">
    <property type="entry name" value="WD40/YVTN_repeat-like_dom_sf"/>
</dbReference>
<dbReference type="PIRSF" id="PIRSF003354">
    <property type="entry name" value="Coatomer_alpha_subunit"/>
    <property type="match status" value="1"/>
</dbReference>
<evidence type="ECO:0000313" key="16">
    <source>
        <dbReference type="Proteomes" id="UP000053447"/>
    </source>
</evidence>
<evidence type="ECO:0000256" key="6">
    <source>
        <dbReference type="ARBA" id="ARBA00022892"/>
    </source>
</evidence>
<dbReference type="Pfam" id="PF06957">
    <property type="entry name" value="COPI_C"/>
    <property type="match status" value="1"/>
</dbReference>
<dbReference type="InterPro" id="IPR016391">
    <property type="entry name" value="Coatomer_asu"/>
</dbReference>
<evidence type="ECO:0000256" key="9">
    <source>
        <dbReference type="ARBA" id="ARBA00023136"/>
    </source>
</evidence>
<feature type="repeat" description="WD" evidence="11">
    <location>
        <begin position="250"/>
        <end position="291"/>
    </location>
</feature>
<keyword evidence="9 10" id="KW-0472">Membrane</keyword>
<dbReference type="GO" id="GO:0006888">
    <property type="term" value="P:endoplasmic reticulum to Golgi vesicle-mediated transport"/>
    <property type="evidence" value="ECO:0007669"/>
    <property type="project" value="EnsemblFungi"/>
</dbReference>
<evidence type="ECO:0000256" key="3">
    <source>
        <dbReference type="ARBA" id="ARBA00022490"/>
    </source>
</evidence>
<dbReference type="Gene3D" id="2.130.10.10">
    <property type="entry name" value="YVTN repeat-like/Quinoprotein amine dehydrogenase"/>
    <property type="match status" value="1"/>
</dbReference>
<comment type="function">
    <text evidence="10">The coatomer is a cytosolic protein complex that binds to dilysine motifs and reversibly associates with Golgi non-clathrin-coated vesicles, which further mediate biosynthetic protein transport from the ER, via the Golgi up to the trans Golgi network.</text>
</comment>
<keyword evidence="2 10" id="KW-0813">Transport</keyword>
<evidence type="ECO:0000256" key="7">
    <source>
        <dbReference type="ARBA" id="ARBA00022927"/>
    </source>
</evidence>
<feature type="domain" description="COPA/B second beta-propeller" evidence="12">
    <location>
        <begin position="345"/>
        <end position="603"/>
    </location>
</feature>
<dbReference type="VEuPathDB" id="FungiDB:T551_02351"/>
<dbReference type="SUPFAM" id="SSF50978">
    <property type="entry name" value="WD40 repeat-like"/>
    <property type="match status" value="2"/>
</dbReference>
<dbReference type="Pfam" id="PF23953">
    <property type="entry name" value="TPR_COPA_B"/>
    <property type="match status" value="1"/>
</dbReference>
<dbReference type="InterPro" id="IPR006692">
    <property type="entry name" value="Beta-prop_COPA/B_2nd"/>
</dbReference>
<keyword evidence="7 10" id="KW-0653">Protein transport</keyword>
<accession>A0A0W4ZL29</accession>
<feature type="repeat" description="WD" evidence="11">
    <location>
        <begin position="206"/>
        <end position="247"/>
    </location>
</feature>
<keyword evidence="3 10" id="KW-0963">Cytoplasm</keyword>
<dbReference type="GO" id="GO:0000139">
    <property type="term" value="C:Golgi membrane"/>
    <property type="evidence" value="ECO:0007669"/>
    <property type="project" value="UniProtKB-SubCell"/>
</dbReference>
<evidence type="ECO:0000256" key="2">
    <source>
        <dbReference type="ARBA" id="ARBA00022448"/>
    </source>
</evidence>
<proteinExistence type="predicted"/>
<dbReference type="PROSITE" id="PS00678">
    <property type="entry name" value="WD_REPEATS_1"/>
    <property type="match status" value="2"/>
</dbReference>
<dbReference type="InterPro" id="IPR050844">
    <property type="entry name" value="Coatomer_complex_subunit"/>
</dbReference>
<dbReference type="PANTHER" id="PTHR19876">
    <property type="entry name" value="COATOMER"/>
    <property type="match status" value="1"/>
</dbReference>
<dbReference type="InterPro" id="IPR019775">
    <property type="entry name" value="WD40_repeat_CS"/>
</dbReference>
<feature type="repeat" description="WD" evidence="11">
    <location>
        <begin position="49"/>
        <end position="90"/>
    </location>
</feature>
<evidence type="ECO:0000256" key="11">
    <source>
        <dbReference type="PROSITE-ProRule" id="PRU00221"/>
    </source>
</evidence>
<evidence type="ECO:0000259" key="14">
    <source>
        <dbReference type="Pfam" id="PF23953"/>
    </source>
</evidence>
<dbReference type="Proteomes" id="UP000053447">
    <property type="component" value="Unassembled WGS sequence"/>
</dbReference>
<comment type="caution">
    <text evidence="15">The sequence shown here is derived from an EMBL/GenBank/DDBJ whole genome shotgun (WGS) entry which is preliminary data.</text>
</comment>
<dbReference type="Gene3D" id="1.25.40.470">
    <property type="match status" value="1"/>
</dbReference>
<dbReference type="PRINTS" id="PR00320">
    <property type="entry name" value="GPROTEINBRPT"/>
</dbReference>
<feature type="domain" description="COPA/B TPR" evidence="14">
    <location>
        <begin position="630"/>
        <end position="790"/>
    </location>
</feature>
<evidence type="ECO:0000259" key="13">
    <source>
        <dbReference type="Pfam" id="PF06957"/>
    </source>
</evidence>
<evidence type="ECO:0000256" key="10">
    <source>
        <dbReference type="PIRNR" id="PIRNR003354"/>
    </source>
</evidence>
<dbReference type="GO" id="GO:0006886">
    <property type="term" value="P:intracellular protein transport"/>
    <property type="evidence" value="ECO:0007669"/>
    <property type="project" value="UniProtKB-UniRule"/>
</dbReference>
<keyword evidence="8 10" id="KW-0333">Golgi apparatus</keyword>
<dbReference type="PROSITE" id="PS50294">
    <property type="entry name" value="WD_REPEATS_REGION"/>
    <property type="match status" value="6"/>
</dbReference>
<dbReference type="EMBL" id="LFWA01000010">
    <property type="protein sequence ID" value="KTW29077.1"/>
    <property type="molecule type" value="Genomic_DNA"/>
</dbReference>
<dbReference type="GeneID" id="28940869"/>
<gene>
    <name evidence="15" type="ORF">T551_02351</name>
</gene>
<feature type="repeat" description="WD" evidence="11">
    <location>
        <begin position="91"/>
        <end position="132"/>
    </location>
</feature>
<keyword evidence="5" id="KW-0677">Repeat</keyword>
<dbReference type="GO" id="GO:0005198">
    <property type="term" value="F:structural molecule activity"/>
    <property type="evidence" value="ECO:0007669"/>
    <property type="project" value="InterPro"/>
</dbReference>
<name>A0A0W4ZL29_PNEJ7</name>
<dbReference type="CDD" id="cd22948">
    <property type="entry name" value="Coatomer_WDAD_alpha"/>
    <property type="match status" value="1"/>
</dbReference>
<comment type="subcellular location">
    <subcellularLocation>
        <location evidence="10">Cytoplasm</location>
    </subcellularLocation>
    <subcellularLocation>
        <location evidence="1 10">Golgi apparatus membrane</location>
        <topology evidence="1 10">Peripheral membrane protein</topology>
        <orientation evidence="1">Cytoplasmic side</orientation>
    </subcellularLocation>
</comment>
<evidence type="ECO:0000313" key="15">
    <source>
        <dbReference type="EMBL" id="KTW29077.1"/>
    </source>
</evidence>
<comment type="subunit">
    <text evidence="10">Oligomeric complex that consists of at least the alpha, beta, beta', gamma, delta, epsilon and zeta subunits.</text>
</comment>
<dbReference type="eggNOG" id="KOG0292">
    <property type="taxonomic scope" value="Eukaryota"/>
</dbReference>
<feature type="repeat" description="WD" evidence="11">
    <location>
        <begin position="133"/>
        <end position="174"/>
    </location>
</feature>